<feature type="domain" description="Ig-like" evidence="17">
    <location>
        <begin position="231"/>
        <end position="319"/>
    </location>
</feature>
<feature type="domain" description="Fibronectin type-III" evidence="18">
    <location>
        <begin position="891"/>
        <end position="1006"/>
    </location>
</feature>
<dbReference type="Pfam" id="PF00041">
    <property type="entry name" value="fn3"/>
    <property type="match status" value="5"/>
</dbReference>
<dbReference type="InterPro" id="IPR013783">
    <property type="entry name" value="Ig-like_fold"/>
</dbReference>
<feature type="compositionally biased region" description="Basic and acidic residues" evidence="15">
    <location>
        <begin position="1841"/>
        <end position="1854"/>
    </location>
</feature>
<evidence type="ECO:0000256" key="6">
    <source>
        <dbReference type="ARBA" id="ARBA00022737"/>
    </source>
</evidence>
<dbReference type="RefSeq" id="XP_050554704.1">
    <property type="nucleotide sequence ID" value="XM_050698747.1"/>
</dbReference>
<feature type="domain" description="Ig-like" evidence="17">
    <location>
        <begin position="407"/>
        <end position="502"/>
    </location>
</feature>
<keyword evidence="11" id="KW-0325">Glycoprotein</keyword>
<keyword evidence="10" id="KW-1015">Disulfide bond</keyword>
<dbReference type="PANTHER" id="PTHR44170:SF6">
    <property type="entry name" value="CONTACTIN"/>
    <property type="match status" value="1"/>
</dbReference>
<evidence type="ECO:0000256" key="4">
    <source>
        <dbReference type="ARBA" id="ARBA00022692"/>
    </source>
</evidence>
<dbReference type="Pfam" id="PF13927">
    <property type="entry name" value="Ig_3"/>
    <property type="match status" value="5"/>
</dbReference>
<comment type="similarity">
    <text evidence="13">Belongs to the hemolin family.</text>
</comment>
<gene>
    <name evidence="20" type="primary">LOC118269809</name>
</gene>
<dbReference type="SMART" id="SM00060">
    <property type="entry name" value="FN3"/>
    <property type="match status" value="6"/>
</dbReference>
<dbReference type="FunFam" id="2.60.40.10:FF:000104">
    <property type="entry name" value="Down syndrome cell adhesion molecule b"/>
    <property type="match status" value="1"/>
</dbReference>
<feature type="domain" description="Fibronectin type-III" evidence="18">
    <location>
        <begin position="1011"/>
        <end position="1109"/>
    </location>
</feature>
<dbReference type="GO" id="GO:0098609">
    <property type="term" value="P:cell-cell adhesion"/>
    <property type="evidence" value="ECO:0007669"/>
    <property type="project" value="TreeGrafter"/>
</dbReference>
<dbReference type="FunFam" id="2.60.40.10:FF:000333">
    <property type="entry name" value="Down syndrome cell adhesion molecule"/>
    <property type="match status" value="1"/>
</dbReference>
<dbReference type="GO" id="GO:0005576">
    <property type="term" value="C:extracellular region"/>
    <property type="evidence" value="ECO:0007669"/>
    <property type="project" value="UniProtKB-SubCell"/>
</dbReference>
<dbReference type="GO" id="GO:0048812">
    <property type="term" value="P:neuron projection morphogenesis"/>
    <property type="evidence" value="ECO:0007669"/>
    <property type="project" value="UniProtKB-ARBA"/>
</dbReference>
<evidence type="ECO:0000256" key="14">
    <source>
        <dbReference type="ARBA" id="ARBA00068688"/>
    </source>
</evidence>
<feature type="domain" description="Ig-like" evidence="17">
    <location>
        <begin position="7"/>
        <end position="118"/>
    </location>
</feature>
<feature type="domain" description="Fibronectin type-III" evidence="18">
    <location>
        <begin position="1114"/>
        <end position="1208"/>
    </location>
</feature>
<evidence type="ECO:0000256" key="15">
    <source>
        <dbReference type="SAM" id="MobiDB-lite"/>
    </source>
</evidence>
<feature type="compositionally biased region" description="Basic residues" evidence="15">
    <location>
        <begin position="1822"/>
        <end position="1833"/>
    </location>
</feature>
<dbReference type="PROSITE" id="PS50853">
    <property type="entry name" value="FN3"/>
    <property type="match status" value="6"/>
</dbReference>
<dbReference type="FunFam" id="2.60.40.10:FF:000719">
    <property type="entry name" value="nephrin isoform X1"/>
    <property type="match status" value="1"/>
</dbReference>
<dbReference type="Gene3D" id="2.60.40.10">
    <property type="entry name" value="Immunoglobulins"/>
    <property type="match status" value="16"/>
</dbReference>
<keyword evidence="6" id="KW-0677">Repeat</keyword>
<evidence type="ECO:0000256" key="2">
    <source>
        <dbReference type="ARBA" id="ARBA00004613"/>
    </source>
</evidence>
<evidence type="ECO:0000256" key="16">
    <source>
        <dbReference type="SAM" id="SignalP"/>
    </source>
</evidence>
<organism evidence="19 20">
    <name type="scientific">Spodoptera frugiperda</name>
    <name type="common">Fall armyworm</name>
    <dbReference type="NCBI Taxonomy" id="7108"/>
    <lineage>
        <taxon>Eukaryota</taxon>
        <taxon>Metazoa</taxon>
        <taxon>Ecdysozoa</taxon>
        <taxon>Arthropoda</taxon>
        <taxon>Hexapoda</taxon>
        <taxon>Insecta</taxon>
        <taxon>Pterygota</taxon>
        <taxon>Neoptera</taxon>
        <taxon>Endopterygota</taxon>
        <taxon>Lepidoptera</taxon>
        <taxon>Glossata</taxon>
        <taxon>Ditrysia</taxon>
        <taxon>Noctuoidea</taxon>
        <taxon>Noctuidae</taxon>
        <taxon>Amphipyrinae</taxon>
        <taxon>Spodoptera</taxon>
    </lineage>
</organism>
<feature type="domain" description="Ig-like" evidence="17">
    <location>
        <begin position="598"/>
        <end position="687"/>
    </location>
</feature>
<dbReference type="FunFam" id="2.60.40.10:FF:000028">
    <property type="entry name" value="Neuronal cell adhesion molecule"/>
    <property type="match status" value="2"/>
</dbReference>
<feature type="region of interest" description="Disordered" evidence="15">
    <location>
        <begin position="1764"/>
        <end position="1854"/>
    </location>
</feature>
<evidence type="ECO:0000256" key="10">
    <source>
        <dbReference type="ARBA" id="ARBA00023157"/>
    </source>
</evidence>
<dbReference type="GeneID" id="118269809"/>
<keyword evidence="3" id="KW-0964">Secreted</keyword>
<evidence type="ECO:0000256" key="1">
    <source>
        <dbReference type="ARBA" id="ARBA00004479"/>
    </source>
</evidence>
<dbReference type="CDD" id="cd00063">
    <property type="entry name" value="FN3"/>
    <property type="match status" value="6"/>
</dbReference>
<dbReference type="InterPro" id="IPR007110">
    <property type="entry name" value="Ig-like_dom"/>
</dbReference>
<feature type="domain" description="Ig-like" evidence="17">
    <location>
        <begin position="124"/>
        <end position="221"/>
    </location>
</feature>
<keyword evidence="5 16" id="KW-0732">Signal</keyword>
<feature type="domain" description="Fibronectin type-III" evidence="18">
    <location>
        <begin position="1501"/>
        <end position="1593"/>
    </location>
</feature>
<evidence type="ECO:0000256" key="3">
    <source>
        <dbReference type="ARBA" id="ARBA00022525"/>
    </source>
</evidence>
<feature type="domain" description="Ig-like" evidence="17">
    <location>
        <begin position="1310"/>
        <end position="1399"/>
    </location>
</feature>
<keyword evidence="4" id="KW-0812">Transmembrane</keyword>
<feature type="signal peptide" evidence="16">
    <location>
        <begin position="1"/>
        <end position="21"/>
    </location>
</feature>
<keyword evidence="12" id="KW-0393">Immunoglobulin domain</keyword>
<dbReference type="SUPFAM" id="SSF48726">
    <property type="entry name" value="Immunoglobulin"/>
    <property type="match status" value="10"/>
</dbReference>
<feature type="chain" id="PRO_5040469868" description="Hemolin" evidence="16">
    <location>
        <begin position="22"/>
        <end position="1854"/>
    </location>
</feature>
<feature type="region of interest" description="Disordered" evidence="15">
    <location>
        <begin position="1643"/>
        <end position="1685"/>
    </location>
</feature>
<dbReference type="InterPro" id="IPR036116">
    <property type="entry name" value="FN3_sf"/>
</dbReference>
<dbReference type="InterPro" id="IPR003006">
    <property type="entry name" value="Ig/MHC_CS"/>
</dbReference>
<sequence>MLPAVLPALVVLIVTVSPSSCQLLFLMEPPPRLSFSNSTGARVSCAAHGTPAPIISWLTEDGAPVSDIPGLRSALSNGTLWLGAFSAAQYRSDVHAAVYRCRAASTAGTILSRDMRLEAVMDVPWDVRVQSSHGVAGGAALLTCSVPPIVRSHVTVSRWFKDGNVLAPLAAEAGGRYIVGGSRSDILVVRDARPEDSSSYSCEAQHALTGEKRRSPAAMVTVTHASSSMAPRMLTVSDDEMVPQGGDIRLVCCAIGSPPPTYSWFRHSNGRLSPVSNSIRISVSDQVLIIRRAQLSDGGVWTCRAHNQFGEQRRDARLRVRSRLVVSVHPQLQVANSGSSVAFNCSVEGGDARVRWLHDGVPVGGGERTLRVHGVVRAHRGMYQCFAERDLDSAQAAAELRLGDTAPELHYTFIEQALHPGPSLALHCAASGSPPPRFTWLLDGQAVEEHNTAQRSISQFLNSNGDVVSYMNLTSVRPEDGGRYTCRAHNSRGAVEHSTRLNVYGPPSIRNIGPVRVVAGVNTTIYCPFSGFPISEIRWQRGGLDVSSTGGRALSGVGGELLLWPAEPADAGVYSCRVTSPSGQYAQKDVQIFVRNPPKIAGFSFPLDLVEGSSIQVLCGITSGDKPVYFSWLKDGQHIPSGLQVQEKSLDEFSFLIFSHVTSKHSGDYTCVASNSAAEVNHTARLAVKVAPSWVYEPQDVSALLGTQILVHCSTKGYPEPRISWLKGHGSGVSDFRPVSNLDLQFAVLPNGTLSIAPAAHHHEGQYMCRAENGIGRGLSKIIAVSVNEPAHFEFSSRNMTVKRTAQATLQCDARGDPPIQLQWTHNMKRVDLTTYRVSVSEKRSDSGVSSQLSIAHAERHDSGVYRCRAENAYGRDELLIYLAVQEFPEAPVGLHVSRRTGRGASLSWRRGYDGNARVLLYRLQYRVVGDTRRPDAGDWADAPTRDVPAERVIERQDPDSGSEVNLEYRVEGLRPATAYALRLAAVNAIGDSDYSEPVIVQTLEEAPSEPPHNVQVQATAPGELLVKWQAPPQESWNGELLGYVVTWHEVSSSGDNKTSALTAAGWGAAHAVLVALRTHAQYEVKVRAFNAVGAGPPCAPLTATTLEGAPEGPPERVRCEPLSAQSVRVWWEPPPPVLRGGVLLGYEVLYETVDELESQVETRRSGGMETVLQALQRAANYSIAVRARTAAGTGPTSEPVYCATHEDIPGAPMDIKAVANSEDTVIVSWLAPLQKNGKIKHYTVYNRPQRTGQHSHLMVLHKEEEEEYQVEVRGLQEHIVYEFWVTAATASGEGEMSAIVARKPNPRAPAKITSFGRRLEAKEGSRARVTCAAAGAPPPHRAWSRRRPAPPLAHDANFLIDGPYLIILNVDRSAADNYTCTVRNPWGEERAAWELRVLAPPARPHLRLAAAAPARLQLLWEKPHSGGSNLHGYILEYSRSDASRWQQTRLPADTRTHSLERLACGTLYKVRLTAYNAVGASPPSDELIVSTKGGPSKASPEKDLITTNSTCVRLNLLTWDSNGCPLTQFSVSVRSFEESSWMTQTVSPAAQPTVICGLTLATWYHLKVVAVSAAGTTLGNYYFSTLTENGDRIPAPAHFPPGGEEGEERATAVLAAAGCGLLAALLLLATLAYKRSPSASCFRKGYEQGDISEEEDKSVEKRDNRRNCQQVYTSSPIKHPIGKKDQQEMYEISPYATFSMSGGASGAGAEAAEGAAGGGTLRTFGRAEPAPLQAAPPRHHLHHHLHHENADEYTLSRAMTLMVRRSESDSDSSGSPCAECNSSVSYRMPVTPGKDEVFRAVTDSSAESAADARSVSQRPHDKSRRRPRRHHTPTSSRYQQRQEQERRDFTIHV</sequence>
<protein>
    <recommendedName>
        <fullName evidence="14">Hemolin</fullName>
    </recommendedName>
</protein>
<dbReference type="PROSITE" id="PS00290">
    <property type="entry name" value="IG_MHC"/>
    <property type="match status" value="1"/>
</dbReference>
<dbReference type="CDD" id="cd20956">
    <property type="entry name" value="IgI_4_Dscam"/>
    <property type="match status" value="1"/>
</dbReference>
<feature type="domain" description="Ig-like" evidence="17">
    <location>
        <begin position="790"/>
        <end position="872"/>
    </location>
</feature>
<dbReference type="GO" id="GO:0016020">
    <property type="term" value="C:membrane"/>
    <property type="evidence" value="ECO:0007669"/>
    <property type="project" value="UniProtKB-SubCell"/>
</dbReference>
<evidence type="ECO:0000259" key="18">
    <source>
        <dbReference type="PROSITE" id="PS50853"/>
    </source>
</evidence>
<dbReference type="InterPro" id="IPR036179">
    <property type="entry name" value="Ig-like_dom_sf"/>
</dbReference>
<evidence type="ECO:0000313" key="20">
    <source>
        <dbReference type="RefSeq" id="XP_050554704.1"/>
    </source>
</evidence>
<feature type="domain" description="Fibronectin type-III" evidence="18">
    <location>
        <begin position="1401"/>
        <end position="1495"/>
    </location>
</feature>
<evidence type="ECO:0000256" key="7">
    <source>
        <dbReference type="ARBA" id="ARBA00022889"/>
    </source>
</evidence>
<feature type="compositionally biased region" description="Low complexity" evidence="15">
    <location>
        <begin position="1801"/>
        <end position="1817"/>
    </location>
</feature>
<keyword evidence="7" id="KW-0130">Cell adhesion</keyword>
<dbReference type="InterPro" id="IPR003598">
    <property type="entry name" value="Ig_sub2"/>
</dbReference>
<evidence type="ECO:0000256" key="13">
    <source>
        <dbReference type="ARBA" id="ARBA00061228"/>
    </source>
</evidence>
<evidence type="ECO:0000256" key="8">
    <source>
        <dbReference type="ARBA" id="ARBA00022989"/>
    </source>
</evidence>
<keyword evidence="9" id="KW-0472">Membrane</keyword>
<dbReference type="FunFam" id="2.60.40.10:FF:000032">
    <property type="entry name" value="palladin isoform X1"/>
    <property type="match status" value="1"/>
</dbReference>
<feature type="domain" description="Ig-like" evidence="17">
    <location>
        <begin position="692"/>
        <end position="786"/>
    </location>
</feature>
<evidence type="ECO:0000256" key="12">
    <source>
        <dbReference type="ARBA" id="ARBA00023319"/>
    </source>
</evidence>
<dbReference type="FunFam" id="2.60.40.10:FF:000017">
    <property type="entry name" value="Down syndrome cell adhesion molecule b"/>
    <property type="match status" value="1"/>
</dbReference>
<dbReference type="SMART" id="SM00409">
    <property type="entry name" value="IG"/>
    <property type="match status" value="10"/>
</dbReference>
<name>A0A9R0EXG1_SPOFR</name>
<dbReference type="PROSITE" id="PS50835">
    <property type="entry name" value="IG_LIKE"/>
    <property type="match status" value="10"/>
</dbReference>
<feature type="compositionally biased region" description="Polar residues" evidence="15">
    <location>
        <begin position="1668"/>
        <end position="1677"/>
    </location>
</feature>
<dbReference type="Proteomes" id="UP000829999">
    <property type="component" value="Chromosome 15"/>
</dbReference>
<dbReference type="OrthoDB" id="5969272at2759"/>
<reference evidence="20" key="1">
    <citation type="submission" date="2025-08" db="UniProtKB">
        <authorList>
            <consortium name="RefSeq"/>
        </authorList>
    </citation>
    <scope>IDENTIFICATION</scope>
    <source>
        <tissue evidence="20">Whole larval tissue</tissue>
    </source>
</reference>
<dbReference type="InterPro" id="IPR056754">
    <property type="entry name" value="DSCAM/DSCAML_C"/>
</dbReference>
<proteinExistence type="inferred from homology"/>
<evidence type="ECO:0000259" key="17">
    <source>
        <dbReference type="PROSITE" id="PS50835"/>
    </source>
</evidence>
<dbReference type="SUPFAM" id="SSF49265">
    <property type="entry name" value="Fibronectin type III"/>
    <property type="match status" value="4"/>
</dbReference>
<feature type="domain" description="Ig-like" evidence="17">
    <location>
        <begin position="507"/>
        <end position="591"/>
    </location>
</feature>
<dbReference type="SMART" id="SM00408">
    <property type="entry name" value="IGc2"/>
    <property type="match status" value="10"/>
</dbReference>
<evidence type="ECO:0000256" key="9">
    <source>
        <dbReference type="ARBA" id="ARBA00023136"/>
    </source>
</evidence>
<dbReference type="PANTHER" id="PTHR44170">
    <property type="entry name" value="PROTEIN SIDEKICK"/>
    <property type="match status" value="1"/>
</dbReference>
<feature type="domain" description="Ig-like" evidence="17">
    <location>
        <begin position="322"/>
        <end position="401"/>
    </location>
</feature>
<dbReference type="InterPro" id="IPR003961">
    <property type="entry name" value="FN3_dom"/>
</dbReference>
<evidence type="ECO:0000256" key="5">
    <source>
        <dbReference type="ARBA" id="ARBA00022729"/>
    </source>
</evidence>
<evidence type="ECO:0000313" key="19">
    <source>
        <dbReference type="Proteomes" id="UP000829999"/>
    </source>
</evidence>
<evidence type="ECO:0000256" key="11">
    <source>
        <dbReference type="ARBA" id="ARBA00023180"/>
    </source>
</evidence>
<dbReference type="Pfam" id="PF07679">
    <property type="entry name" value="I-set"/>
    <property type="match status" value="3"/>
</dbReference>
<keyword evidence="8" id="KW-1133">Transmembrane helix</keyword>
<comment type="subcellular location">
    <subcellularLocation>
        <location evidence="1">Membrane</location>
        <topology evidence="1">Single-pass type I membrane protein</topology>
    </subcellularLocation>
    <subcellularLocation>
        <location evidence="2">Secreted</location>
    </subcellularLocation>
</comment>
<accession>A0A9R0EXG1</accession>
<dbReference type="Pfam" id="PF25059">
    <property type="entry name" value="FN3_DSCAM-DSCAML_C"/>
    <property type="match status" value="1"/>
</dbReference>
<feature type="domain" description="Fibronectin type-III" evidence="18">
    <location>
        <begin position="1212"/>
        <end position="1308"/>
    </location>
</feature>
<dbReference type="InterPro" id="IPR003599">
    <property type="entry name" value="Ig_sub"/>
</dbReference>
<dbReference type="CDD" id="cd00096">
    <property type="entry name" value="Ig"/>
    <property type="match status" value="2"/>
</dbReference>
<dbReference type="InterPro" id="IPR013098">
    <property type="entry name" value="Ig_I-set"/>
</dbReference>
<keyword evidence="19" id="KW-1185">Reference proteome</keyword>